<evidence type="ECO:0000259" key="2">
    <source>
        <dbReference type="Pfam" id="PF05048"/>
    </source>
</evidence>
<protein>
    <submittedName>
        <fullName evidence="3">NosD domain-containing protein</fullName>
    </submittedName>
</protein>
<sequence length="363" mass="41372">MKVTKVMNITVNRTTKGQIIFICLFLAIILCHMDAHANVHSEKIVTEPIHITKDHTTIKDVTIRYSGSAPPITISNSRDVTLKNIKIIGNGKANGIHIENSSQIKLDNIDISHTKDGVYLEHVERVNMRNISSRNNRYGIHFMYVNHGELERSVVRNNVTGIMLMVSDNIKITHNKIVDQQVLNATGMTLYKSTDIHVKNNQFIQNSTALSVQEMTKSHITKNDFERNLNSIEIYQSDIPIQDNRFSNNISIANIDEQQHQFRNNMYDDPSIMDLDGDGIGDTPKRFSNLLGEAMVKDTTLNFFQNGPLHILLQWIEDKSITLESGYQDTSPQMLSRNIQLNIWLPILLCSLAIILLTLRRIR</sequence>
<organism evidence="3">
    <name type="scientific">Macrococcus psychrotolerans</name>
    <dbReference type="NCBI Taxonomy" id="3039389"/>
    <lineage>
        <taxon>Bacteria</taxon>
        <taxon>Bacillati</taxon>
        <taxon>Bacillota</taxon>
        <taxon>Bacilli</taxon>
        <taxon>Bacillales</taxon>
        <taxon>Staphylococcaceae</taxon>
        <taxon>Macrococcus</taxon>
    </lineage>
</organism>
<gene>
    <name evidence="3" type="ORF">KYI10_08300</name>
</gene>
<evidence type="ECO:0000313" key="3">
    <source>
        <dbReference type="EMBL" id="QYA32381.1"/>
    </source>
</evidence>
<dbReference type="InterPro" id="IPR006626">
    <property type="entry name" value="PbH1"/>
</dbReference>
<keyword evidence="1" id="KW-1133">Transmembrane helix</keyword>
<dbReference type="InterPro" id="IPR007742">
    <property type="entry name" value="NosD_dom"/>
</dbReference>
<feature type="transmembrane region" description="Helical" evidence="1">
    <location>
        <begin position="341"/>
        <end position="359"/>
    </location>
</feature>
<name>A0AAT9P2L2_9STAP</name>
<evidence type="ECO:0000256" key="1">
    <source>
        <dbReference type="SAM" id="Phobius"/>
    </source>
</evidence>
<dbReference type="Pfam" id="PF05048">
    <property type="entry name" value="NosD"/>
    <property type="match status" value="1"/>
</dbReference>
<dbReference type="AlphaFoldDB" id="A0AAT9P2L2"/>
<keyword evidence="1" id="KW-0472">Membrane</keyword>
<feature type="domain" description="Periplasmic copper-binding protein NosD beta helix" evidence="2">
    <location>
        <begin position="84"/>
        <end position="268"/>
    </location>
</feature>
<accession>A0AAT9P2L2</accession>
<dbReference type="SMART" id="SM00710">
    <property type="entry name" value="PbH1"/>
    <property type="match status" value="8"/>
</dbReference>
<dbReference type="EMBL" id="CP079955">
    <property type="protein sequence ID" value="QYA32381.1"/>
    <property type="molecule type" value="Genomic_DNA"/>
</dbReference>
<keyword evidence="1" id="KW-0812">Transmembrane</keyword>
<proteinExistence type="predicted"/>
<reference evidence="3" key="1">
    <citation type="submission" date="2021-07" db="EMBL/GenBank/DDBJ databases">
        <title>Prevalence and characterization of methicillin-resistant Macrococcus spp. in food producing animals and meat in Switzerland in 2019.</title>
        <authorList>
            <person name="Keller J.E."/>
            <person name="Schwendener S."/>
            <person name="Neuenschwander J."/>
            <person name="Overesch G."/>
            <person name="Perreten V."/>
        </authorList>
    </citation>
    <scope>NUCLEOTIDE SEQUENCE</scope>
    <source>
        <strain evidence="3">19Msa1099</strain>
    </source>
</reference>